<gene>
    <name evidence="1" type="ORF">UV26_C0030G0010</name>
</gene>
<accession>A0A0G1DAC6</accession>
<proteinExistence type="predicted"/>
<dbReference type="EMBL" id="LCDU01000030">
    <property type="protein sequence ID" value="KKS59078.1"/>
    <property type="molecule type" value="Genomic_DNA"/>
</dbReference>
<reference evidence="1 2" key="1">
    <citation type="journal article" date="2015" name="Nature">
        <title>rRNA introns, odd ribosomes, and small enigmatic genomes across a large radiation of phyla.</title>
        <authorList>
            <person name="Brown C.T."/>
            <person name="Hug L.A."/>
            <person name="Thomas B.C."/>
            <person name="Sharon I."/>
            <person name="Castelle C.J."/>
            <person name="Singh A."/>
            <person name="Wilkins M.J."/>
            <person name="Williams K.H."/>
            <person name="Banfield J.F."/>
        </authorList>
    </citation>
    <scope>NUCLEOTIDE SEQUENCE [LARGE SCALE GENOMIC DNA]</scope>
</reference>
<protein>
    <submittedName>
        <fullName evidence="1">Uncharacterized protein</fullName>
    </submittedName>
</protein>
<name>A0A0G1DAC6_UNCKA</name>
<organism evidence="1 2">
    <name type="scientific">candidate division WWE3 bacterium GW2011_GWF2_42_42</name>
    <dbReference type="NCBI Taxonomy" id="1619142"/>
    <lineage>
        <taxon>Bacteria</taxon>
        <taxon>Katanobacteria</taxon>
    </lineage>
</organism>
<evidence type="ECO:0000313" key="1">
    <source>
        <dbReference type="EMBL" id="KKS59078.1"/>
    </source>
</evidence>
<dbReference type="AlphaFoldDB" id="A0A0G1DAC6"/>
<sequence>MTKTQIDKLLGLDFSNWEIELLQAMRKNIAVNITSVSKSGMSRKMKFYTVSKGKIVWCTFVMGKVLQMKLTERDEELTVNGCGMDMVFHILTNFNYRFSKILTGEQTKNYSQYWVDANSYTTL</sequence>
<dbReference type="Proteomes" id="UP000034678">
    <property type="component" value="Unassembled WGS sequence"/>
</dbReference>
<dbReference type="STRING" id="1619142.UV26_C0030G0010"/>
<evidence type="ECO:0000313" key="2">
    <source>
        <dbReference type="Proteomes" id="UP000034678"/>
    </source>
</evidence>
<comment type="caution">
    <text evidence="1">The sequence shown here is derived from an EMBL/GenBank/DDBJ whole genome shotgun (WGS) entry which is preliminary data.</text>
</comment>